<organism evidence="2 3">
    <name type="scientific">Brucella intermedia LMG 3301</name>
    <dbReference type="NCBI Taxonomy" id="641118"/>
    <lineage>
        <taxon>Bacteria</taxon>
        <taxon>Pseudomonadati</taxon>
        <taxon>Pseudomonadota</taxon>
        <taxon>Alphaproteobacteria</taxon>
        <taxon>Hyphomicrobiales</taxon>
        <taxon>Brucellaceae</taxon>
        <taxon>Brucella/Ochrobactrum group</taxon>
        <taxon>Brucella</taxon>
    </lineage>
</organism>
<feature type="transmembrane region" description="Helical" evidence="1">
    <location>
        <begin position="393"/>
        <end position="414"/>
    </location>
</feature>
<evidence type="ECO:0000313" key="2">
    <source>
        <dbReference type="EMBL" id="EEQ93314.1"/>
    </source>
</evidence>
<feature type="transmembrane region" description="Helical" evidence="1">
    <location>
        <begin position="342"/>
        <end position="358"/>
    </location>
</feature>
<keyword evidence="1" id="KW-0812">Transmembrane</keyword>
<protein>
    <recommendedName>
        <fullName evidence="4">Bme3</fullName>
    </recommendedName>
</protein>
<reference evidence="2 3" key="1">
    <citation type="submission" date="2009-05" db="EMBL/GenBank/DDBJ databases">
        <authorList>
            <person name="Setubal J.C."/>
            <person name="Boyle S."/>
            <person name="Crasta O.R."/>
            <person name="Gillespie J.J."/>
            <person name="Kenyon R.W."/>
            <person name="Lu J."/>
            <person name="Mane S."/>
            <person name="Nagrani S."/>
            <person name="Shallom J.M."/>
            <person name="Shallom S."/>
            <person name="Shukla M."/>
            <person name="Snyder E.E."/>
            <person name="Sobral B.W."/>
            <person name="Wattam A.R."/>
            <person name="Will R."/>
            <person name="Williams K."/>
            <person name="Yoo H."/>
            <person name="Munk C."/>
            <person name="Tapia R."/>
            <person name="Green L."/>
            <person name="Rogers Y."/>
            <person name="Detter J.C."/>
            <person name="Bruce D."/>
            <person name="Brettin T.S."/>
            <person name="Tsolis R."/>
        </authorList>
    </citation>
    <scope>NUCLEOTIDE SEQUENCE [LARGE SCALE GENOMIC DNA]</scope>
    <source>
        <strain evidence="2 3">LMG 3301</strain>
    </source>
</reference>
<gene>
    <name evidence="2" type="ORF">OINT_2000459</name>
</gene>
<keyword evidence="1" id="KW-1133">Transmembrane helix</keyword>
<evidence type="ECO:0000256" key="1">
    <source>
        <dbReference type="SAM" id="Phobius"/>
    </source>
</evidence>
<feature type="transmembrane region" description="Helical" evidence="1">
    <location>
        <begin position="106"/>
        <end position="124"/>
    </location>
</feature>
<feature type="transmembrane region" description="Helical" evidence="1">
    <location>
        <begin position="12"/>
        <end position="30"/>
    </location>
</feature>
<feature type="transmembrane region" description="Helical" evidence="1">
    <location>
        <begin position="37"/>
        <end position="56"/>
    </location>
</feature>
<feature type="transmembrane region" description="Helical" evidence="1">
    <location>
        <begin position="193"/>
        <end position="209"/>
    </location>
</feature>
<dbReference type="EMBL" id="ACQA01000002">
    <property type="protein sequence ID" value="EEQ93314.1"/>
    <property type="molecule type" value="Genomic_DNA"/>
</dbReference>
<feature type="transmembrane region" description="Helical" evidence="1">
    <location>
        <begin position="216"/>
        <end position="233"/>
    </location>
</feature>
<evidence type="ECO:0000313" key="3">
    <source>
        <dbReference type="Proteomes" id="UP000004386"/>
    </source>
</evidence>
<keyword evidence="1" id="KW-0472">Membrane</keyword>
<feature type="transmembrane region" description="Helical" evidence="1">
    <location>
        <begin position="370"/>
        <end position="387"/>
    </location>
</feature>
<sequence length="437" mass="49700">MRCGGGHAMNLSLTWIFVGFVLYLLAGGLFSRPERMYQFPFLAGVMTFGFLLPQLPALVYDQFLPSGAYAKTMIMGILSFAMLVIGWRMTKKPIRFLRMSFSERRLIWAAAGLSAFGAVFYFLLSRLPGDVSIGMQMTGMPVVYLFFAQLMPYGLAIAVLCFARRPSWSALAIILFDLVFYLDRILVTGKRAETIQLVLMFLLAFWFYRRIVVPRTVMAIGILAGTFLMTSMGDYRQVTRTDASFVLDEILEIDYAANFRSTLERGGPEMRNAVQRIDEIDRRLEFDYGKYHWNRIIFTFVPAQLVGGDVKEALYLNVPEPSRDYNPLTGTTETGLVDAFSSFWYFGALKFLVLAWAMRRLWETAMAGEMLGQLVYMLSIVPAMHSISHHTDWVVPVWIHMSLFLIPVLSFCVIRNRSIHLPLPASHSGKLQEGWSS</sequence>
<feature type="transmembrane region" description="Helical" evidence="1">
    <location>
        <begin position="170"/>
        <end position="187"/>
    </location>
</feature>
<name>C4WN05_9HYPH</name>
<feature type="transmembrane region" description="Helical" evidence="1">
    <location>
        <begin position="144"/>
        <end position="163"/>
    </location>
</feature>
<comment type="caution">
    <text evidence="2">The sequence shown here is derived from an EMBL/GenBank/DDBJ whole genome shotgun (WGS) entry which is preliminary data.</text>
</comment>
<dbReference type="AlphaFoldDB" id="C4WN05"/>
<proteinExistence type="predicted"/>
<dbReference type="HOGENOM" id="CLU_739034_0_0_5"/>
<accession>C4WN05</accession>
<dbReference type="Proteomes" id="UP000004386">
    <property type="component" value="Unassembled WGS sequence"/>
</dbReference>
<evidence type="ECO:0008006" key="4">
    <source>
        <dbReference type="Google" id="ProtNLM"/>
    </source>
</evidence>
<feature type="transmembrane region" description="Helical" evidence="1">
    <location>
        <begin position="68"/>
        <end position="85"/>
    </location>
</feature>